<proteinExistence type="predicted"/>
<evidence type="ECO:0000313" key="1">
    <source>
        <dbReference type="EMBL" id="CAK7904647.1"/>
    </source>
</evidence>
<dbReference type="Gene3D" id="1.25.40.10">
    <property type="entry name" value="Tetratricopeptide repeat domain"/>
    <property type="match status" value="1"/>
</dbReference>
<dbReference type="AlphaFoldDB" id="A0AAV1T8C5"/>
<dbReference type="InterPro" id="IPR011990">
    <property type="entry name" value="TPR-like_helical_dom_sf"/>
</dbReference>
<reference evidence="1" key="1">
    <citation type="submission" date="2024-01" db="EMBL/GenBank/DDBJ databases">
        <authorList>
            <person name="Webb A."/>
        </authorList>
    </citation>
    <scope>NUCLEOTIDE SEQUENCE</scope>
    <source>
        <strain evidence="1">Pm1</strain>
    </source>
</reference>
<accession>A0AAV1T8C5</accession>
<gene>
    <name evidence="1" type="ORF">PM001_LOCUS2952</name>
</gene>
<sequence>MATPLLQLVTDTDSSDLSESDLIRHVEDVKRQLRDSWWRSAITRDSFAIGVCHVTSQVVGYLAQHRPVLAPARTSQWQKRVFLLETAVASAFTSLQDAKSRDLAVLSEENRDFCSKYAKLLNRLYETSQLPAQAVAVMTKVGVLLAMSWLSYDRVGKGKAVEKLLRLCTDFCSEHKSVQEFQKWPQFLLGMVQLVEKQDYHEALQCFRNVVEKCRDATNAAGDHVFFYWYAVVLIRNGLFSDAVDALDECIRANYEPVACLSLQAFANVKMQDYHAATEHLERALQIDCTHSGSLVNYSLLMEQMGNIDMQQLHLEAVLNSREGVDHGQAQKSDAADIAGTPTSFTALFEDACLASLSLSRRMSVLDTPTVHHRAALAAMENGSWHVSKNHFEALIDREGPCNSSNIDVYVAQDYVYVLLQCSLPSLALLRCEQFIQLYERNDAAHANDDEVPLLLLHLYRADAMLCLERVNDCFEYLSQTVQPKIQALMQRPSAIDHAKSKDIASCHSQLLNNLAVVTACHRGVDAGLLLLHNGLKQYPTSVVLQFNLVLLLWRKDDKATACTIWMKVRGWDSQAKHGEPKMTDEESLFNAASVCRNAAMSTSHSRDPLISEHVQGKCDGESGISARQLLYLDALILNYWHKARDCELLDHSVQYVEYLESLGTTSATR</sequence>
<dbReference type="SUPFAM" id="SSF48452">
    <property type="entry name" value="TPR-like"/>
    <property type="match status" value="1"/>
</dbReference>
<evidence type="ECO:0000313" key="2">
    <source>
        <dbReference type="Proteomes" id="UP001162060"/>
    </source>
</evidence>
<comment type="caution">
    <text evidence="1">The sequence shown here is derived from an EMBL/GenBank/DDBJ whole genome shotgun (WGS) entry which is preliminary data.</text>
</comment>
<name>A0AAV1T8C5_9STRA</name>
<protein>
    <submittedName>
        <fullName evidence="1">Uncharacterized protein</fullName>
    </submittedName>
</protein>
<organism evidence="1 2">
    <name type="scientific">Peronospora matthiolae</name>
    <dbReference type="NCBI Taxonomy" id="2874970"/>
    <lineage>
        <taxon>Eukaryota</taxon>
        <taxon>Sar</taxon>
        <taxon>Stramenopiles</taxon>
        <taxon>Oomycota</taxon>
        <taxon>Peronosporomycetes</taxon>
        <taxon>Peronosporales</taxon>
        <taxon>Peronosporaceae</taxon>
        <taxon>Peronospora</taxon>
    </lineage>
</organism>
<dbReference type="Proteomes" id="UP001162060">
    <property type="component" value="Unassembled WGS sequence"/>
</dbReference>
<dbReference type="EMBL" id="CAKLBY020000028">
    <property type="protein sequence ID" value="CAK7904647.1"/>
    <property type="molecule type" value="Genomic_DNA"/>
</dbReference>